<accession>A0A137NZC7</accession>
<evidence type="ECO:0000313" key="4">
    <source>
        <dbReference type="EMBL" id="KXN68165.1"/>
    </source>
</evidence>
<dbReference type="STRING" id="796925.A0A137NZC7"/>
<proteinExistence type="predicted"/>
<evidence type="ECO:0000256" key="2">
    <source>
        <dbReference type="ARBA" id="ARBA00023136"/>
    </source>
</evidence>
<dbReference type="Gene3D" id="2.40.160.50">
    <property type="entry name" value="membrane protein fhac: a member of the omp85/tpsb transporter family"/>
    <property type="match status" value="1"/>
</dbReference>
<sequence length="189" mass="20531">GDSILTSIKHTHTVGKLDNPVLPNEGYKLKLFQEISGLNSSSKFIKTKLEGLVAKRLTNSISVNLNTQSGLLLTLDGKPSLLADRFHLGGPTSVRGFRTWGLGQHDRGSSVGGDLYWSLGLSMFGKLPILNFENLKWHTFANLGKSVKFNQDSSSISQVKSHLTSSSFYKHHSSSAGIGLVYQLQNGSS</sequence>
<dbReference type="EMBL" id="KQ964591">
    <property type="protein sequence ID" value="KXN68165.1"/>
    <property type="molecule type" value="Genomic_DNA"/>
</dbReference>
<keyword evidence="5" id="KW-1185">Reference proteome</keyword>
<gene>
    <name evidence="4" type="ORF">CONCODRAFT_9640</name>
</gene>
<reference evidence="4 5" key="1">
    <citation type="journal article" date="2015" name="Genome Biol. Evol.">
        <title>Phylogenomic analyses indicate that early fungi evolved digesting cell walls of algal ancestors of land plants.</title>
        <authorList>
            <person name="Chang Y."/>
            <person name="Wang S."/>
            <person name="Sekimoto S."/>
            <person name="Aerts A.L."/>
            <person name="Choi C."/>
            <person name="Clum A."/>
            <person name="LaButti K.M."/>
            <person name="Lindquist E.A."/>
            <person name="Yee Ngan C."/>
            <person name="Ohm R.A."/>
            <person name="Salamov A.A."/>
            <person name="Grigoriev I.V."/>
            <person name="Spatafora J.W."/>
            <person name="Berbee M.L."/>
        </authorList>
    </citation>
    <scope>NUCLEOTIDE SEQUENCE [LARGE SCALE GENOMIC DNA]</scope>
    <source>
        <strain evidence="4 5">NRRL 28638</strain>
    </source>
</reference>
<evidence type="ECO:0000259" key="3">
    <source>
        <dbReference type="Pfam" id="PF01103"/>
    </source>
</evidence>
<organism evidence="4 5">
    <name type="scientific">Conidiobolus coronatus (strain ATCC 28846 / CBS 209.66 / NRRL 28638)</name>
    <name type="common">Delacroixia coronata</name>
    <dbReference type="NCBI Taxonomy" id="796925"/>
    <lineage>
        <taxon>Eukaryota</taxon>
        <taxon>Fungi</taxon>
        <taxon>Fungi incertae sedis</taxon>
        <taxon>Zoopagomycota</taxon>
        <taxon>Entomophthoromycotina</taxon>
        <taxon>Entomophthoromycetes</taxon>
        <taxon>Entomophthorales</taxon>
        <taxon>Ancylistaceae</taxon>
        <taxon>Conidiobolus</taxon>
    </lineage>
</organism>
<keyword evidence="2" id="KW-0472">Membrane</keyword>
<name>A0A137NZC7_CONC2</name>
<comment type="subcellular location">
    <subcellularLocation>
        <location evidence="1">Membrane</location>
    </subcellularLocation>
</comment>
<dbReference type="GO" id="GO:0019867">
    <property type="term" value="C:outer membrane"/>
    <property type="evidence" value="ECO:0007669"/>
    <property type="project" value="InterPro"/>
</dbReference>
<dbReference type="AlphaFoldDB" id="A0A137NZC7"/>
<dbReference type="Proteomes" id="UP000070444">
    <property type="component" value="Unassembled WGS sequence"/>
</dbReference>
<feature type="non-terminal residue" evidence="4">
    <location>
        <position position="1"/>
    </location>
</feature>
<dbReference type="InterPro" id="IPR000184">
    <property type="entry name" value="Bac_surfAg_D15"/>
</dbReference>
<protein>
    <submittedName>
        <fullName evidence="4">Bacterial surface antigen</fullName>
    </submittedName>
</protein>
<dbReference type="Pfam" id="PF01103">
    <property type="entry name" value="Omp85"/>
    <property type="match status" value="1"/>
</dbReference>
<evidence type="ECO:0000256" key="1">
    <source>
        <dbReference type="ARBA" id="ARBA00004370"/>
    </source>
</evidence>
<evidence type="ECO:0000313" key="5">
    <source>
        <dbReference type="Proteomes" id="UP000070444"/>
    </source>
</evidence>
<dbReference type="OrthoDB" id="1724197at2759"/>
<feature type="domain" description="Bacterial surface antigen (D15)" evidence="3">
    <location>
        <begin position="2"/>
        <end position="184"/>
    </location>
</feature>